<dbReference type="SUPFAM" id="SSF56176">
    <property type="entry name" value="FAD-binding/transporter-associated domain-like"/>
    <property type="match status" value="1"/>
</dbReference>
<organism evidence="16 17">
    <name type="scientific">Bugula neritina</name>
    <name type="common">Brown bryozoan</name>
    <name type="synonym">Sertularia neritina</name>
    <dbReference type="NCBI Taxonomy" id="10212"/>
    <lineage>
        <taxon>Eukaryota</taxon>
        <taxon>Metazoa</taxon>
        <taxon>Spiralia</taxon>
        <taxon>Lophotrochozoa</taxon>
        <taxon>Bryozoa</taxon>
        <taxon>Gymnolaemata</taxon>
        <taxon>Cheilostomatida</taxon>
        <taxon>Flustrina</taxon>
        <taxon>Buguloidea</taxon>
        <taxon>Bugulidae</taxon>
        <taxon>Bugula</taxon>
    </lineage>
</organism>
<keyword evidence="5" id="KW-0274">FAD</keyword>
<evidence type="ECO:0000256" key="8">
    <source>
        <dbReference type="ARBA" id="ARBA00023002"/>
    </source>
</evidence>
<dbReference type="FunFam" id="3.30.70.2740:FF:000001">
    <property type="entry name" value="D-lactate dehydrogenase mitochondrial"/>
    <property type="match status" value="1"/>
</dbReference>
<dbReference type="InterPro" id="IPR016169">
    <property type="entry name" value="FAD-bd_PCMH_sub2"/>
</dbReference>
<proteinExistence type="inferred from homology"/>
<dbReference type="InterPro" id="IPR006094">
    <property type="entry name" value="Oxid_FAD_bind_N"/>
</dbReference>
<comment type="similarity">
    <text evidence="3">Belongs to the FAD-binding oxidoreductase/transferase type 4 family.</text>
</comment>
<evidence type="ECO:0000256" key="5">
    <source>
        <dbReference type="ARBA" id="ARBA00022827"/>
    </source>
</evidence>
<dbReference type="EC" id="1.1.2.4" evidence="10"/>
<comment type="subcellular location">
    <subcellularLocation>
        <location evidence="2">Mitochondrion</location>
    </subcellularLocation>
</comment>
<dbReference type="FunFam" id="3.30.43.10:FF:000010">
    <property type="entry name" value="probable D-lactate dehydrogenase, mitochondrial"/>
    <property type="match status" value="1"/>
</dbReference>
<dbReference type="InterPro" id="IPR016166">
    <property type="entry name" value="FAD-bd_PCMH"/>
</dbReference>
<keyword evidence="7" id="KW-0007">Acetylation</keyword>
<dbReference type="InterPro" id="IPR036318">
    <property type="entry name" value="FAD-bd_PCMH-like_sf"/>
</dbReference>
<evidence type="ECO:0000256" key="2">
    <source>
        <dbReference type="ARBA" id="ARBA00004173"/>
    </source>
</evidence>
<keyword evidence="4" id="KW-0285">Flavoprotein</keyword>
<evidence type="ECO:0000256" key="9">
    <source>
        <dbReference type="ARBA" id="ARBA00023128"/>
    </source>
</evidence>
<evidence type="ECO:0000256" key="14">
    <source>
        <dbReference type="ARBA" id="ARBA00072812"/>
    </source>
</evidence>
<evidence type="ECO:0000256" key="1">
    <source>
        <dbReference type="ARBA" id="ARBA00001974"/>
    </source>
</evidence>
<dbReference type="PANTHER" id="PTHR11748">
    <property type="entry name" value="D-LACTATE DEHYDROGENASE"/>
    <property type="match status" value="1"/>
</dbReference>
<dbReference type="GO" id="GO:0005739">
    <property type="term" value="C:mitochondrion"/>
    <property type="evidence" value="ECO:0007669"/>
    <property type="project" value="UniProtKB-SubCell"/>
</dbReference>
<dbReference type="GO" id="GO:1903457">
    <property type="term" value="P:lactate catabolic process"/>
    <property type="evidence" value="ECO:0007669"/>
    <property type="project" value="TreeGrafter"/>
</dbReference>
<evidence type="ECO:0000256" key="12">
    <source>
        <dbReference type="ARBA" id="ARBA00053432"/>
    </source>
</evidence>
<evidence type="ECO:0000313" key="17">
    <source>
        <dbReference type="Proteomes" id="UP000593567"/>
    </source>
</evidence>
<comment type="subunit">
    <text evidence="13">Interacts with CSRP3.</text>
</comment>
<evidence type="ECO:0000313" key="16">
    <source>
        <dbReference type="EMBL" id="KAF6022139.1"/>
    </source>
</evidence>
<evidence type="ECO:0000256" key="7">
    <source>
        <dbReference type="ARBA" id="ARBA00022990"/>
    </source>
</evidence>
<dbReference type="FunFam" id="3.30.465.10:FF:000030">
    <property type="entry name" value="probable D-lactate dehydrogenase, mitochondrial"/>
    <property type="match status" value="1"/>
</dbReference>
<dbReference type="GO" id="GO:0008720">
    <property type="term" value="F:D-lactate dehydrogenase (NAD+) activity"/>
    <property type="evidence" value="ECO:0007669"/>
    <property type="project" value="TreeGrafter"/>
</dbReference>
<name>A0A7J7J7D8_BUGNE</name>
<dbReference type="InterPro" id="IPR004113">
    <property type="entry name" value="FAD-bd_oxidored_4_C"/>
</dbReference>
<keyword evidence="8" id="KW-0560">Oxidoreductase</keyword>
<feature type="domain" description="FAD-binding PCMH-type" evidence="15">
    <location>
        <begin position="94"/>
        <end position="274"/>
    </location>
</feature>
<reference evidence="16" key="1">
    <citation type="submission" date="2020-06" db="EMBL/GenBank/DDBJ databases">
        <title>Draft genome of Bugula neritina, a colonial animal packing powerful symbionts and potential medicines.</title>
        <authorList>
            <person name="Rayko M."/>
        </authorList>
    </citation>
    <scope>NUCLEOTIDE SEQUENCE [LARGE SCALE GENOMIC DNA]</scope>
    <source>
        <strain evidence="16">Kwan_BN1</strain>
    </source>
</reference>
<dbReference type="GO" id="GO:0004458">
    <property type="term" value="F:D-lactate dehydrogenase (cytochrome) activity"/>
    <property type="evidence" value="ECO:0007669"/>
    <property type="project" value="UniProtKB-EC"/>
</dbReference>
<dbReference type="Gene3D" id="3.30.465.10">
    <property type="match status" value="1"/>
</dbReference>
<dbReference type="PROSITE" id="PS51387">
    <property type="entry name" value="FAD_PCMH"/>
    <property type="match status" value="1"/>
</dbReference>
<dbReference type="Gene3D" id="3.30.70.2740">
    <property type="match status" value="1"/>
</dbReference>
<evidence type="ECO:0000259" key="15">
    <source>
        <dbReference type="PROSITE" id="PS51387"/>
    </source>
</evidence>
<dbReference type="InterPro" id="IPR016164">
    <property type="entry name" value="FAD-linked_Oxase-like_C"/>
</dbReference>
<dbReference type="Proteomes" id="UP000593567">
    <property type="component" value="Unassembled WGS sequence"/>
</dbReference>
<evidence type="ECO:0000256" key="3">
    <source>
        <dbReference type="ARBA" id="ARBA00008000"/>
    </source>
</evidence>
<dbReference type="Gene3D" id="1.10.45.10">
    <property type="entry name" value="Vanillyl-alcohol Oxidase, Chain A, domain 4"/>
    <property type="match status" value="1"/>
</dbReference>
<dbReference type="FunFam" id="1.10.45.10:FF:000001">
    <property type="entry name" value="D-lactate dehydrogenase mitochondrial"/>
    <property type="match status" value="1"/>
</dbReference>
<evidence type="ECO:0000256" key="4">
    <source>
        <dbReference type="ARBA" id="ARBA00022630"/>
    </source>
</evidence>
<accession>A0A7J7J7D8</accession>
<sequence length="519" mass="56769">MRFSFSWSTRYQQVIFKQRFNFSSNFNNLNRSLNAHIKPFSLPSSQRSFSKTSSFNNIDLQILKERLCEVVGPRNISTAESTRLQHGKDESHHRAQMPDIVVFPSNTQEVSEVAKVCTDMKVTMVPFGTGTGMEGGCVCTHGGVSVDLSRMAEIREYQPADFSVCVEPGVTRLALNEYLRGDGLWFPVDPGADASLCGMAATSASGTNAVRYGTMRENVRNLEVVLSDGTIIHTAGQGRHTVKSSAGYNLTNLFVGSEGTLGLITSATLKLYGIPDTMTSAVCQFDEVERAVTAVLHVLQCGVAVARIELLSADTIRAVNSYSKLSYEEKPSIFIEFHGSEKQTEEDASVVGDIFADAGASGFQWASSLSERNRLWKARHDTLYAILATRPGPQITQLSTDVCVPISQLTKAITDTEKDLEEHKLPGYILGHVGDGNYHVTFLYDTGSETETQLVGKLSERIVERALELNGTCTGEHGTGFGKKKYLVREAGPDSVSLMKQIKHLLDPHGLMNPGKVLP</sequence>
<dbReference type="InterPro" id="IPR016171">
    <property type="entry name" value="Vanillyl_alc_oxidase_C-sub2"/>
</dbReference>
<dbReference type="SUPFAM" id="SSF55103">
    <property type="entry name" value="FAD-linked oxidases, C-terminal domain"/>
    <property type="match status" value="1"/>
</dbReference>
<dbReference type="Pfam" id="PF02913">
    <property type="entry name" value="FAD-oxidase_C"/>
    <property type="match status" value="1"/>
</dbReference>
<protein>
    <recommendedName>
        <fullName evidence="14">Probable D-lactate dehydrogenase, mitochondrial</fullName>
        <ecNumber evidence="10">1.1.2.4</ecNumber>
    </recommendedName>
</protein>
<keyword evidence="9" id="KW-0496">Mitochondrion</keyword>
<dbReference type="AlphaFoldDB" id="A0A7J7J7D8"/>
<dbReference type="GO" id="GO:0071949">
    <property type="term" value="F:FAD binding"/>
    <property type="evidence" value="ECO:0007669"/>
    <property type="project" value="InterPro"/>
</dbReference>
<keyword evidence="17" id="KW-1185">Reference proteome</keyword>
<evidence type="ECO:0000256" key="6">
    <source>
        <dbReference type="ARBA" id="ARBA00022946"/>
    </source>
</evidence>
<dbReference type="EMBL" id="VXIV02002896">
    <property type="protein sequence ID" value="KAF6022139.1"/>
    <property type="molecule type" value="Genomic_DNA"/>
</dbReference>
<dbReference type="Pfam" id="PF01565">
    <property type="entry name" value="FAD_binding_4"/>
    <property type="match status" value="1"/>
</dbReference>
<comment type="function">
    <text evidence="12">Involved in D-lactate, but not L-lactate catabolic process.</text>
</comment>
<evidence type="ECO:0000256" key="10">
    <source>
        <dbReference type="ARBA" id="ARBA00038897"/>
    </source>
</evidence>
<keyword evidence="6" id="KW-0809">Transit peptide</keyword>
<dbReference type="PANTHER" id="PTHR11748:SF111">
    <property type="entry name" value="D-LACTATE DEHYDROGENASE, MITOCHONDRIAL-RELATED"/>
    <property type="match status" value="1"/>
</dbReference>
<evidence type="ECO:0000256" key="11">
    <source>
        <dbReference type="ARBA" id="ARBA00051477"/>
    </source>
</evidence>
<comment type="catalytic activity">
    <reaction evidence="11">
        <text>(R)-lactate + 2 Fe(III)-[cytochrome c] = 2 Fe(II)-[cytochrome c] + pyruvate + 2 H(+)</text>
        <dbReference type="Rhea" id="RHEA:13521"/>
        <dbReference type="Rhea" id="RHEA-COMP:10350"/>
        <dbReference type="Rhea" id="RHEA-COMP:14399"/>
        <dbReference type="ChEBI" id="CHEBI:15361"/>
        <dbReference type="ChEBI" id="CHEBI:15378"/>
        <dbReference type="ChEBI" id="CHEBI:16004"/>
        <dbReference type="ChEBI" id="CHEBI:29033"/>
        <dbReference type="ChEBI" id="CHEBI:29034"/>
        <dbReference type="EC" id="1.1.2.4"/>
    </reaction>
    <physiologicalReaction direction="left-to-right" evidence="11">
        <dbReference type="Rhea" id="RHEA:13522"/>
    </physiologicalReaction>
</comment>
<evidence type="ECO:0000256" key="13">
    <source>
        <dbReference type="ARBA" id="ARBA00063083"/>
    </source>
</evidence>
<comment type="cofactor">
    <cofactor evidence="1">
        <name>FAD</name>
        <dbReference type="ChEBI" id="CHEBI:57692"/>
    </cofactor>
</comment>
<dbReference type="OrthoDB" id="5332616at2759"/>
<comment type="caution">
    <text evidence="16">The sequence shown here is derived from an EMBL/GenBank/DDBJ whole genome shotgun (WGS) entry which is preliminary data.</text>
</comment>
<gene>
    <name evidence="16" type="ORF">EB796_019555</name>
</gene>